<dbReference type="AlphaFoldDB" id="X1RJU6"/>
<dbReference type="SUPFAM" id="SSF55545">
    <property type="entry name" value="beta-N-acetylhexosaminidase-like domain"/>
    <property type="match status" value="1"/>
</dbReference>
<dbReference type="PANTHER" id="PTHR22600">
    <property type="entry name" value="BETA-HEXOSAMINIDASE"/>
    <property type="match status" value="1"/>
</dbReference>
<dbReference type="InterPro" id="IPR015882">
    <property type="entry name" value="HEX_bac_N"/>
</dbReference>
<reference evidence="7" key="1">
    <citation type="journal article" date="2014" name="Front. Microbiol.">
        <title>High frequency of phylogenetically diverse reductive dehalogenase-homologous genes in deep subseafloor sedimentary metagenomes.</title>
        <authorList>
            <person name="Kawai M."/>
            <person name="Futagami T."/>
            <person name="Toyoda A."/>
            <person name="Takaki Y."/>
            <person name="Nishi S."/>
            <person name="Hori S."/>
            <person name="Arai W."/>
            <person name="Tsubouchi T."/>
            <person name="Morono Y."/>
            <person name="Uchiyama I."/>
            <person name="Ito T."/>
            <person name="Fujiyama A."/>
            <person name="Inagaki F."/>
            <person name="Takami H."/>
        </authorList>
    </citation>
    <scope>NUCLEOTIDE SEQUENCE</scope>
    <source>
        <strain evidence="7">Expedition CK06-06</strain>
    </source>
</reference>
<name>X1RJU6_9ZZZZ</name>
<feature type="non-terminal residue" evidence="7">
    <location>
        <position position="268"/>
    </location>
</feature>
<dbReference type="GO" id="GO:0004563">
    <property type="term" value="F:beta-N-acetylhexosaminidase activity"/>
    <property type="evidence" value="ECO:0007669"/>
    <property type="project" value="UniProtKB-EC"/>
</dbReference>
<dbReference type="SMART" id="SM00710">
    <property type="entry name" value="PbH1"/>
    <property type="match status" value="3"/>
</dbReference>
<evidence type="ECO:0000256" key="4">
    <source>
        <dbReference type="ARBA" id="ARBA00023295"/>
    </source>
</evidence>
<accession>X1RJU6</accession>
<evidence type="ECO:0000259" key="6">
    <source>
        <dbReference type="Pfam" id="PF13229"/>
    </source>
</evidence>
<feature type="domain" description="Right handed beta helix" evidence="6">
    <location>
        <begin position="15"/>
        <end position="98"/>
    </location>
</feature>
<dbReference type="EC" id="3.2.1.52" evidence="2"/>
<evidence type="ECO:0000259" key="5">
    <source>
        <dbReference type="Pfam" id="PF02838"/>
    </source>
</evidence>
<evidence type="ECO:0000256" key="3">
    <source>
        <dbReference type="ARBA" id="ARBA00022801"/>
    </source>
</evidence>
<dbReference type="GO" id="GO:0016020">
    <property type="term" value="C:membrane"/>
    <property type="evidence" value="ECO:0007669"/>
    <property type="project" value="TreeGrafter"/>
</dbReference>
<evidence type="ECO:0000256" key="2">
    <source>
        <dbReference type="ARBA" id="ARBA00012663"/>
    </source>
</evidence>
<gene>
    <name evidence="7" type="ORF">S12H4_26239</name>
</gene>
<dbReference type="InterPro" id="IPR025705">
    <property type="entry name" value="Beta_hexosaminidase_sua/sub"/>
</dbReference>
<dbReference type="GO" id="GO:0030203">
    <property type="term" value="P:glycosaminoglycan metabolic process"/>
    <property type="evidence" value="ECO:0007669"/>
    <property type="project" value="TreeGrafter"/>
</dbReference>
<dbReference type="InterPro" id="IPR012334">
    <property type="entry name" value="Pectin_lyas_fold"/>
</dbReference>
<comment type="caution">
    <text evidence="7">The sequence shown here is derived from an EMBL/GenBank/DDBJ whole genome shotgun (WGS) entry which is preliminary data.</text>
</comment>
<dbReference type="PRINTS" id="PR00738">
    <property type="entry name" value="GLHYDRLASE20"/>
</dbReference>
<dbReference type="Gene3D" id="3.30.379.10">
    <property type="entry name" value="Chitobiase/beta-hexosaminidase domain 2-like"/>
    <property type="match status" value="1"/>
</dbReference>
<feature type="domain" description="Beta-hexosaminidase bacterial type N-terminal" evidence="5">
    <location>
        <begin position="120"/>
        <end position="253"/>
    </location>
</feature>
<dbReference type="Gene3D" id="2.160.20.10">
    <property type="entry name" value="Single-stranded right-handed beta-helix, Pectin lyase-like"/>
    <property type="match status" value="1"/>
</dbReference>
<dbReference type="InterPro" id="IPR039448">
    <property type="entry name" value="Beta_helix"/>
</dbReference>
<dbReference type="InterPro" id="IPR011050">
    <property type="entry name" value="Pectin_lyase_fold/virulence"/>
</dbReference>
<dbReference type="PANTHER" id="PTHR22600:SF57">
    <property type="entry name" value="BETA-N-ACETYLHEXOSAMINIDASE"/>
    <property type="match status" value="1"/>
</dbReference>
<organism evidence="7">
    <name type="scientific">marine sediment metagenome</name>
    <dbReference type="NCBI Taxonomy" id="412755"/>
    <lineage>
        <taxon>unclassified sequences</taxon>
        <taxon>metagenomes</taxon>
        <taxon>ecological metagenomes</taxon>
    </lineage>
</organism>
<dbReference type="Pfam" id="PF13229">
    <property type="entry name" value="Beta_helix"/>
    <property type="match status" value="1"/>
</dbReference>
<comment type="catalytic activity">
    <reaction evidence="1">
        <text>Hydrolysis of terminal non-reducing N-acetyl-D-hexosamine residues in N-acetyl-beta-D-hexosaminides.</text>
        <dbReference type="EC" id="3.2.1.52"/>
    </reaction>
</comment>
<dbReference type="SUPFAM" id="SSF51126">
    <property type="entry name" value="Pectin lyase-like"/>
    <property type="match status" value="1"/>
</dbReference>
<evidence type="ECO:0000313" key="7">
    <source>
        <dbReference type="EMBL" id="GAI80908.1"/>
    </source>
</evidence>
<keyword evidence="3" id="KW-0378">Hydrolase</keyword>
<protein>
    <recommendedName>
        <fullName evidence="2">beta-N-acetylhexosaminidase</fullName>
        <ecNumber evidence="2">3.2.1.52</ecNumber>
    </recommendedName>
</protein>
<dbReference type="EMBL" id="BARW01014868">
    <property type="protein sequence ID" value="GAI80908.1"/>
    <property type="molecule type" value="Genomic_DNA"/>
</dbReference>
<keyword evidence="4" id="KW-0326">Glycosidase</keyword>
<sequence length="268" mass="30280">MTSLCFLFRKEANEFRSGSRNRIENCIIRDNGTKKPGIGIDIQGKTQDIIIRNTRLENTAGQNQKIGIRISEEAERTILQDNTFKNCPVHIENLNSKTALGVVPLYAAEQKSTDPQSTVHIIPHPVELEVHDGLFRFTTRTQVLAGTEAKAEAVKLLDYLKSAMGYRLTLDENSSRVENVIRLQIESSLKEQLGEEGYELEVTTRSIVIRAAGPAGLFYGIQTLRQLLPPAIFNKQKVEPIEWAVPCVRITDYPRFKWRGLLIDPARH</sequence>
<dbReference type="InterPro" id="IPR029018">
    <property type="entry name" value="Hex-like_dom2"/>
</dbReference>
<evidence type="ECO:0000256" key="1">
    <source>
        <dbReference type="ARBA" id="ARBA00001231"/>
    </source>
</evidence>
<dbReference type="InterPro" id="IPR006626">
    <property type="entry name" value="PbH1"/>
</dbReference>
<proteinExistence type="predicted"/>
<dbReference type="GO" id="GO:0005975">
    <property type="term" value="P:carbohydrate metabolic process"/>
    <property type="evidence" value="ECO:0007669"/>
    <property type="project" value="InterPro"/>
</dbReference>
<dbReference type="Pfam" id="PF02838">
    <property type="entry name" value="Glyco_hydro_20b"/>
    <property type="match status" value="1"/>
</dbReference>